<evidence type="ECO:0000313" key="2">
    <source>
        <dbReference type="Proteomes" id="UP000824881"/>
    </source>
</evidence>
<sequence>MSRFLRSALSVVALGLVPATLAVHFNITNNCPNTLTLYINGENRGVLGNNGGNVHSDVPRDWSGDIWTSAYQGSASGDKSTRASFHLEEGYYFIVSDFSRFNTGVSIKPNRGEDHAWCPEAKCDGPNCNTAYRSRPNHLPPPSNGPPGPPLYRCPGDVGFTVTFCPDGKPPQPSAQTGGDVHQIHPNGDNKKCLDVRSAAFQNGSPVQIHDCNGSNAQKWRIASKPGATRLQLDGTNFCLDSGLTPGNGVQLKIWQCFDGLAAQKWWYTEDKHIALEGKGQCLDLPGGNSGNGNVVQTWECAYGNKNQIWTL</sequence>
<evidence type="ECO:0000313" key="1">
    <source>
        <dbReference type="EMBL" id="KAG9222154.1"/>
    </source>
</evidence>
<proteinExistence type="predicted"/>
<dbReference type="Proteomes" id="UP000824881">
    <property type="component" value="Unassembled WGS sequence"/>
</dbReference>
<accession>A0ACB7IWR7</accession>
<gene>
    <name evidence="1" type="ORF">CCMSSC00406_0009033</name>
</gene>
<keyword evidence="2" id="KW-1185">Reference proteome</keyword>
<dbReference type="EMBL" id="WQMT02000005">
    <property type="protein sequence ID" value="KAG9222154.1"/>
    <property type="molecule type" value="Genomic_DNA"/>
</dbReference>
<protein>
    <submittedName>
        <fullName evidence="1">Uncharacterized protein</fullName>
    </submittedName>
</protein>
<comment type="caution">
    <text evidence="1">The sequence shown here is derived from an EMBL/GenBank/DDBJ whole genome shotgun (WGS) entry which is preliminary data.</text>
</comment>
<organism evidence="1 2">
    <name type="scientific">Pleurotus cornucopiae</name>
    <name type="common">Cornucopia mushroom</name>
    <dbReference type="NCBI Taxonomy" id="5321"/>
    <lineage>
        <taxon>Eukaryota</taxon>
        <taxon>Fungi</taxon>
        <taxon>Dikarya</taxon>
        <taxon>Basidiomycota</taxon>
        <taxon>Agaricomycotina</taxon>
        <taxon>Agaricomycetes</taxon>
        <taxon>Agaricomycetidae</taxon>
        <taxon>Agaricales</taxon>
        <taxon>Pleurotineae</taxon>
        <taxon>Pleurotaceae</taxon>
        <taxon>Pleurotus</taxon>
    </lineage>
</organism>
<reference evidence="1 2" key="1">
    <citation type="journal article" date="2021" name="Appl. Environ. Microbiol.">
        <title>Genetic linkage and physical mapping for an oyster mushroom Pleurotus cornucopiae and QTL analysis for the trait cap color.</title>
        <authorList>
            <person name="Zhang Y."/>
            <person name="Gao W."/>
            <person name="Sonnenberg A."/>
            <person name="Chen Q."/>
            <person name="Zhang J."/>
            <person name="Huang C."/>
        </authorList>
    </citation>
    <scope>NUCLEOTIDE SEQUENCE [LARGE SCALE GENOMIC DNA]</scope>
    <source>
        <strain evidence="1">CCMSSC00406</strain>
    </source>
</reference>
<name>A0ACB7IWR7_PLECO</name>